<evidence type="ECO:0000259" key="1">
    <source>
        <dbReference type="Pfam" id="PF12146"/>
    </source>
</evidence>
<dbReference type="AlphaFoldDB" id="A0A1J4MEL0"/>
<dbReference type="Pfam" id="PF12146">
    <property type="entry name" value="Hydrolase_4"/>
    <property type="match status" value="1"/>
</dbReference>
<dbReference type="InterPro" id="IPR022742">
    <property type="entry name" value="Hydrolase_4"/>
</dbReference>
<reference evidence="2 3" key="1">
    <citation type="submission" date="2016-10" db="EMBL/GenBank/DDBJ databases">
        <title>Reductive evolution of mitochondrial metabolism and differential evolution of invasion-related proteins in Cryptosporidium.</title>
        <authorList>
            <person name="Liu S."/>
            <person name="Roellig D.M."/>
            <person name="Guo Y."/>
            <person name="Li N."/>
            <person name="Frace M.A."/>
            <person name="Tang K."/>
            <person name="Zhang L."/>
            <person name="Feng Y."/>
            <person name="Xiao L."/>
        </authorList>
    </citation>
    <scope>NUCLEOTIDE SEQUENCE [LARGE SCALE GENOMIC DNA]</scope>
    <source>
        <strain evidence="2">30847</strain>
    </source>
</reference>
<dbReference type="SUPFAM" id="SSF53474">
    <property type="entry name" value="alpha/beta-Hydrolases"/>
    <property type="match status" value="1"/>
</dbReference>
<comment type="caution">
    <text evidence="2">The sequence shown here is derived from an EMBL/GenBank/DDBJ whole genome shotgun (WGS) entry which is preliminary data.</text>
</comment>
<feature type="domain" description="Serine aminopeptidase S33" evidence="1">
    <location>
        <begin position="41"/>
        <end position="251"/>
    </location>
</feature>
<accession>A0A1J4MEL0</accession>
<evidence type="ECO:0000313" key="3">
    <source>
        <dbReference type="Proteomes" id="UP000186804"/>
    </source>
</evidence>
<dbReference type="PANTHER" id="PTHR42886">
    <property type="entry name" value="RE40534P-RELATED"/>
    <property type="match status" value="1"/>
</dbReference>
<dbReference type="VEuPathDB" id="CryptoDB:cand_031730"/>
<dbReference type="GeneID" id="92367357"/>
<organism evidence="2 3">
    <name type="scientific">Cryptosporidium andersoni</name>
    <dbReference type="NCBI Taxonomy" id="117008"/>
    <lineage>
        <taxon>Eukaryota</taxon>
        <taxon>Sar</taxon>
        <taxon>Alveolata</taxon>
        <taxon>Apicomplexa</taxon>
        <taxon>Conoidasida</taxon>
        <taxon>Coccidia</taxon>
        <taxon>Eucoccidiorida</taxon>
        <taxon>Eimeriorina</taxon>
        <taxon>Cryptosporidiidae</taxon>
        <taxon>Cryptosporidium</taxon>
    </lineage>
</organism>
<dbReference type="PANTHER" id="PTHR42886:SF53">
    <property type="entry name" value="ALPHA_BETA-HYDROLASES SUPERFAMILY PROTEIN"/>
    <property type="match status" value="1"/>
</dbReference>
<sequence length="279" mass="31799">MSSEKSFWDFCRDSKGYFTIESGQGNQLSAVATVHDKYNANTVIICHGLFSSKDNRLCQTIAKHCKVNAVRFDFHGNGESQGIKDWSFGDYKAEVVHDLRKIIEFLRSQRLITIGIIGHSRGAVEAIMYSWLYDDIDLIVSIAARYNLTSSIISKYLTPKQLKDLNSGEIEFAEILPRDNIPRKISLKCIEKRSEVDYKLLQNVHNTKYFLLIHGTKDEVVDPQDVNEIAKFIPTHIPHEIVMIEGGTHALSETPEVRSIVNLHINRVISSFLEKSRFN</sequence>
<gene>
    <name evidence="2" type="ORF">cand_031730</name>
</gene>
<protein>
    <recommendedName>
        <fullName evidence="1">Serine aminopeptidase S33 domain-containing protein</fullName>
    </recommendedName>
</protein>
<dbReference type="RefSeq" id="XP_067066650.1">
    <property type="nucleotide sequence ID" value="XM_067213399.1"/>
</dbReference>
<proteinExistence type="predicted"/>
<dbReference type="InterPro" id="IPR029058">
    <property type="entry name" value="AB_hydrolase_fold"/>
</dbReference>
<dbReference type="Proteomes" id="UP000186804">
    <property type="component" value="Unassembled WGS sequence"/>
</dbReference>
<keyword evidence="3" id="KW-1185">Reference proteome</keyword>
<dbReference type="Gene3D" id="3.40.50.1820">
    <property type="entry name" value="alpha/beta hydrolase"/>
    <property type="match status" value="1"/>
</dbReference>
<name>A0A1J4MEL0_9CRYT</name>
<evidence type="ECO:0000313" key="2">
    <source>
        <dbReference type="EMBL" id="OII71460.1"/>
    </source>
</evidence>
<dbReference type="EMBL" id="LRBS01000121">
    <property type="protein sequence ID" value="OII71460.1"/>
    <property type="molecule type" value="Genomic_DNA"/>
</dbReference>
<dbReference type="OrthoDB" id="336047at2759"/>